<evidence type="ECO:0000313" key="3">
    <source>
        <dbReference type="EMBL" id="GGJ49233.1"/>
    </source>
</evidence>
<evidence type="ECO:0000259" key="2">
    <source>
        <dbReference type="Pfam" id="PF13476"/>
    </source>
</evidence>
<name>A0ABQ2DC21_9DEIO</name>
<dbReference type="RefSeq" id="WP_189005630.1">
    <property type="nucleotide sequence ID" value="NZ_BMOD01000020.1"/>
</dbReference>
<evidence type="ECO:0000256" key="1">
    <source>
        <dbReference type="SAM" id="Coils"/>
    </source>
</evidence>
<organism evidence="3 4">
    <name type="scientific">Deinococcus roseus</name>
    <dbReference type="NCBI Taxonomy" id="392414"/>
    <lineage>
        <taxon>Bacteria</taxon>
        <taxon>Thermotogati</taxon>
        <taxon>Deinococcota</taxon>
        <taxon>Deinococci</taxon>
        <taxon>Deinococcales</taxon>
        <taxon>Deinococcaceae</taxon>
        <taxon>Deinococcus</taxon>
    </lineage>
</organism>
<dbReference type="Pfam" id="PF13558">
    <property type="entry name" value="SbcC_Walker_B"/>
    <property type="match status" value="1"/>
</dbReference>
<dbReference type="Proteomes" id="UP000632222">
    <property type="component" value="Unassembled WGS sequence"/>
</dbReference>
<comment type="caution">
    <text evidence="3">The sequence shown here is derived from an EMBL/GenBank/DDBJ whole genome shotgun (WGS) entry which is preliminary data.</text>
</comment>
<feature type="coiled-coil region" evidence="1">
    <location>
        <begin position="199"/>
        <end position="249"/>
    </location>
</feature>
<evidence type="ECO:0000313" key="4">
    <source>
        <dbReference type="Proteomes" id="UP000632222"/>
    </source>
</evidence>
<feature type="coiled-coil region" evidence="1">
    <location>
        <begin position="662"/>
        <end position="696"/>
    </location>
</feature>
<dbReference type="Pfam" id="PF13476">
    <property type="entry name" value="AAA_23"/>
    <property type="match status" value="1"/>
</dbReference>
<dbReference type="InterPro" id="IPR038729">
    <property type="entry name" value="Rad50/SbcC_AAA"/>
</dbReference>
<reference evidence="4" key="1">
    <citation type="journal article" date="2019" name="Int. J. Syst. Evol. Microbiol.">
        <title>The Global Catalogue of Microorganisms (GCM) 10K type strain sequencing project: providing services to taxonomists for standard genome sequencing and annotation.</title>
        <authorList>
            <consortium name="The Broad Institute Genomics Platform"/>
            <consortium name="The Broad Institute Genome Sequencing Center for Infectious Disease"/>
            <person name="Wu L."/>
            <person name="Ma J."/>
        </authorList>
    </citation>
    <scope>NUCLEOTIDE SEQUENCE [LARGE SCALE GENOMIC DNA]</scope>
    <source>
        <strain evidence="4">JCM 14370</strain>
    </source>
</reference>
<dbReference type="PANTHER" id="PTHR32114">
    <property type="entry name" value="ABC TRANSPORTER ABCH.3"/>
    <property type="match status" value="1"/>
</dbReference>
<feature type="domain" description="Rad50/SbcC-type AAA" evidence="2">
    <location>
        <begin position="5"/>
        <end position="256"/>
    </location>
</feature>
<dbReference type="PANTHER" id="PTHR32114:SF2">
    <property type="entry name" value="ABC TRANSPORTER ABCH.3"/>
    <property type="match status" value="1"/>
</dbReference>
<feature type="coiled-coil region" evidence="1">
    <location>
        <begin position="380"/>
        <end position="428"/>
    </location>
</feature>
<feature type="coiled-coil region" evidence="1">
    <location>
        <begin position="582"/>
        <end position="630"/>
    </location>
</feature>
<dbReference type="EMBL" id="BMOD01000020">
    <property type="protein sequence ID" value="GGJ49233.1"/>
    <property type="molecule type" value="Genomic_DNA"/>
</dbReference>
<dbReference type="Gene3D" id="3.40.50.300">
    <property type="entry name" value="P-loop containing nucleotide triphosphate hydrolases"/>
    <property type="match status" value="2"/>
</dbReference>
<keyword evidence="4" id="KW-1185">Reference proteome</keyword>
<accession>A0ABQ2DC21</accession>
<dbReference type="InterPro" id="IPR027417">
    <property type="entry name" value="P-loop_NTPase"/>
</dbReference>
<gene>
    <name evidence="3" type="primary">sbcC</name>
    <name evidence="3" type="ORF">GCM10008938_39030</name>
</gene>
<sequence length="918" mass="104234">MKPLKLALQNFTCFREFTEVDFTELSLYAIQGPTGSGKSSLLDAICFALYGETPRLGAKGLDALISQGAQSMSVRFEFEVGGERFEVVRSKGRKASESETRLAKYQNDKPITAVEGNKKKDIQSEIEKVVGLSFDSFTRAILLPQGQFDRFLKGNSREKQELLGKLIGLDRFTRMQKMASDRARTARTQHDLIQHRLDMEFAEVTEERLQAQEAELENILLQLQQQEALQQALSEVLSQQEELSRLHQQQQLHLKEHQKLQGQQEHMTALVQKVQAAQAVSGVLALLKQARAVELRLQQSQMAHQQTLQNQQKATLALQAAEAAHLQAQQQAQQLPELDQQLLQLQDSQRLFARLKQLGGDLGLKTAHTVSWSEEDFFAARSMLELKNQLENESRQLRQEEQKVIQQKQQIQQEHQDLQVRRQKLELLVPKGKEARAEHDRLKTELETSRVQHQAMHLKAHLKVGEPCPVCEQRVSRLPQMSVGNIQMLEQQVQQAEKTLEAIKEEYQTEKTNLQTLAARIQQSQEYLAERETRLLEQQAQFQNRQAGLTLEHPQQHMQDLLAGLAQEVLHKSAGQDPERRSKQLQQEKARIQQEVQVRQRALGTAQTQHATLTAQLDSQQQQLSEREQEWAEIQGTLQEALALLGMTQQEVLGHAMTPEQLQQAQQSLEHWRTQLARLEAQKAELEQQLSGRSYQPEEHQRQKAQHLEITQALKTLNVRLGQLQTHIVSLKGRLDLKRTLNKDAALHQKTFNTWDTLARNLQLDRFPKFLLEEVEEQLLLGAGTLLHDISDGRYALLLQEGEYVVSDHWNAGETRPIRTLSGGETFLASLSLAIALSDYLAGNKLLGALFLDEGFGTLDPQALDAVARALEKLQLSGRMVGVITHVAALASRLPARLVVEKRMSGSHVWIDSEEVEV</sequence>
<proteinExistence type="predicted"/>
<protein>
    <submittedName>
        <fullName evidence="3">Nuclease SbcCD subunit C</fullName>
    </submittedName>
</protein>
<dbReference type="SUPFAM" id="SSF52540">
    <property type="entry name" value="P-loop containing nucleoside triphosphate hydrolases"/>
    <property type="match status" value="1"/>
</dbReference>
<keyword evidence="1" id="KW-0175">Coiled coil</keyword>
<feature type="coiled-coil region" evidence="1">
    <location>
        <begin position="486"/>
        <end position="524"/>
    </location>
</feature>